<dbReference type="InterPro" id="IPR035965">
    <property type="entry name" value="PAS-like_dom_sf"/>
</dbReference>
<dbReference type="PANTHER" id="PTHR44757">
    <property type="entry name" value="DIGUANYLATE CYCLASE DGCP"/>
    <property type="match status" value="1"/>
</dbReference>
<dbReference type="Gene3D" id="3.30.450.20">
    <property type="entry name" value="PAS domain"/>
    <property type="match status" value="2"/>
</dbReference>
<dbReference type="InterPro" id="IPR000160">
    <property type="entry name" value="GGDEF_dom"/>
</dbReference>
<dbReference type="AlphaFoldDB" id="A0A418X1R3"/>
<dbReference type="NCBIfam" id="TIGR00229">
    <property type="entry name" value="sensory_box"/>
    <property type="match status" value="2"/>
</dbReference>
<dbReference type="SUPFAM" id="SSF55073">
    <property type="entry name" value="Nucleotide cyclase"/>
    <property type="match status" value="1"/>
</dbReference>
<feature type="domain" description="PAS" evidence="2">
    <location>
        <begin position="39"/>
        <end position="71"/>
    </location>
</feature>
<comment type="caution">
    <text evidence="4">The sequence shown here is derived from an EMBL/GenBank/DDBJ whole genome shotgun (WGS) entry which is preliminary data.</text>
</comment>
<dbReference type="CDD" id="cd01949">
    <property type="entry name" value="GGDEF"/>
    <property type="match status" value="1"/>
</dbReference>
<proteinExistence type="predicted"/>
<dbReference type="InterPro" id="IPR029787">
    <property type="entry name" value="Nucleotide_cyclase"/>
</dbReference>
<dbReference type="FunFam" id="3.30.70.270:FF:000001">
    <property type="entry name" value="Diguanylate cyclase domain protein"/>
    <property type="match status" value="1"/>
</dbReference>
<dbReference type="Pfam" id="PF00989">
    <property type="entry name" value="PAS"/>
    <property type="match status" value="1"/>
</dbReference>
<dbReference type="NCBIfam" id="TIGR00254">
    <property type="entry name" value="GGDEF"/>
    <property type="match status" value="1"/>
</dbReference>
<dbReference type="Pfam" id="PF13426">
    <property type="entry name" value="PAS_9"/>
    <property type="match status" value="1"/>
</dbReference>
<dbReference type="CDD" id="cd00130">
    <property type="entry name" value="PAS"/>
    <property type="match status" value="1"/>
</dbReference>
<evidence type="ECO:0000313" key="5">
    <source>
        <dbReference type="Proteomes" id="UP000285190"/>
    </source>
</evidence>
<dbReference type="OrthoDB" id="8929028at2"/>
<dbReference type="PANTHER" id="PTHR44757:SF2">
    <property type="entry name" value="BIOFILM ARCHITECTURE MAINTENANCE PROTEIN MBAA"/>
    <property type="match status" value="1"/>
</dbReference>
<dbReference type="PROSITE" id="PS50887">
    <property type="entry name" value="GGDEF"/>
    <property type="match status" value="1"/>
</dbReference>
<dbReference type="RefSeq" id="WP_119738895.1">
    <property type="nucleotide sequence ID" value="NZ_QYUN01000002.1"/>
</dbReference>
<dbReference type="InterPro" id="IPR013767">
    <property type="entry name" value="PAS_fold"/>
</dbReference>
<dbReference type="Gene3D" id="3.30.70.270">
    <property type="match status" value="1"/>
</dbReference>
<dbReference type="GO" id="GO:0003824">
    <property type="term" value="F:catalytic activity"/>
    <property type="evidence" value="ECO:0007669"/>
    <property type="project" value="UniProtKB-ARBA"/>
</dbReference>
<feature type="compositionally biased region" description="Low complexity" evidence="1">
    <location>
        <begin position="10"/>
        <end position="21"/>
    </location>
</feature>
<gene>
    <name evidence="4" type="ORF">D3870_10445</name>
</gene>
<evidence type="ECO:0000256" key="1">
    <source>
        <dbReference type="SAM" id="MobiDB-lite"/>
    </source>
</evidence>
<sequence length="576" mass="63808">MHFAYRSALSPKPTTSPSSQTAVNDGNDHESMIFRSECDGVIQISQDGEVISFDKESEVMLGIRSEEVIGKCLSDIIALPARGECNTGARMNLPSNRWLQCHANRANGEIVSVELAMALPRAESSSVLTVFIRNVAGTKHCTDESADSTIPYRQLVELSPEAILVYQHGKFTLLNQAACRLLGATCASDLLGREIFDFVNEDDHTALHASTHEDNPMPSPFIEQMWRRDDGTLFHAEMAAMPLLYNDAPAVQVVVRDITERKRLESIQQGQNRILNLVATGSPLAEILTEIASFVEAHSPQCVCSIRLLDGSSFSQIAGTSADLPDISASPTQIQLRASNIVSDSPWSAQPIIGNAAQVLGTFACRFNESRNPSTEELNLYSICIRLAAIAIESRTLQERMRFLAHHDGLTRLPNRFLFKEYLELALCNAQRHSSPFAVFFLDLDKFKEINDTLGHEAGDQVLREIAGRLRGCLRHTDKIARMGGDEFYILIDNLTDATYARGVAQKLLDEVSRTIHVNRQECRLSASIGIAIYPGDGMDSQTLLRNADSAMYRAKELGKDRFRFYLTINDEEIAA</sequence>
<dbReference type="SMART" id="SM00267">
    <property type="entry name" value="GGDEF"/>
    <property type="match status" value="1"/>
</dbReference>
<evidence type="ECO:0000259" key="2">
    <source>
        <dbReference type="PROSITE" id="PS50112"/>
    </source>
</evidence>
<dbReference type="PROSITE" id="PS50112">
    <property type="entry name" value="PAS"/>
    <property type="match status" value="1"/>
</dbReference>
<dbReference type="GO" id="GO:0006355">
    <property type="term" value="P:regulation of DNA-templated transcription"/>
    <property type="evidence" value="ECO:0007669"/>
    <property type="project" value="InterPro"/>
</dbReference>
<protein>
    <submittedName>
        <fullName evidence="4">Sensor domain-containing diguanylate cyclase</fullName>
    </submittedName>
</protein>
<feature type="domain" description="GGDEF" evidence="3">
    <location>
        <begin position="435"/>
        <end position="568"/>
    </location>
</feature>
<evidence type="ECO:0000259" key="3">
    <source>
        <dbReference type="PROSITE" id="PS50887"/>
    </source>
</evidence>
<dbReference type="EMBL" id="QYUN01000002">
    <property type="protein sequence ID" value="RJG06375.1"/>
    <property type="molecule type" value="Genomic_DNA"/>
</dbReference>
<keyword evidence="5" id="KW-1185">Reference proteome</keyword>
<dbReference type="InterPro" id="IPR043128">
    <property type="entry name" value="Rev_trsase/Diguanyl_cyclase"/>
</dbReference>
<dbReference type="SUPFAM" id="SSF55785">
    <property type="entry name" value="PYP-like sensor domain (PAS domain)"/>
    <property type="match status" value="2"/>
</dbReference>
<organism evidence="4 5">
    <name type="scientific">Noviherbaspirillum cavernae</name>
    <dbReference type="NCBI Taxonomy" id="2320862"/>
    <lineage>
        <taxon>Bacteria</taxon>
        <taxon>Pseudomonadati</taxon>
        <taxon>Pseudomonadota</taxon>
        <taxon>Betaproteobacteria</taxon>
        <taxon>Burkholderiales</taxon>
        <taxon>Oxalobacteraceae</taxon>
        <taxon>Noviherbaspirillum</taxon>
    </lineage>
</organism>
<dbReference type="SUPFAM" id="SSF55781">
    <property type="entry name" value="GAF domain-like"/>
    <property type="match status" value="1"/>
</dbReference>
<dbReference type="Proteomes" id="UP000285190">
    <property type="component" value="Unassembled WGS sequence"/>
</dbReference>
<dbReference type="SMART" id="SM00091">
    <property type="entry name" value="PAS"/>
    <property type="match status" value="2"/>
</dbReference>
<feature type="region of interest" description="Disordered" evidence="1">
    <location>
        <begin position="1"/>
        <end position="27"/>
    </location>
</feature>
<accession>A0A418X1R3</accession>
<reference evidence="4 5" key="1">
    <citation type="submission" date="2018-09" db="EMBL/GenBank/DDBJ databases">
        <authorList>
            <person name="Zhu H."/>
        </authorList>
    </citation>
    <scope>NUCLEOTIDE SEQUENCE [LARGE SCALE GENOMIC DNA]</scope>
    <source>
        <strain evidence="4 5">K2R10-39</strain>
    </source>
</reference>
<evidence type="ECO:0000313" key="4">
    <source>
        <dbReference type="EMBL" id="RJG06375.1"/>
    </source>
</evidence>
<dbReference type="InterPro" id="IPR052155">
    <property type="entry name" value="Biofilm_reg_signaling"/>
</dbReference>
<dbReference type="InterPro" id="IPR000014">
    <property type="entry name" value="PAS"/>
</dbReference>
<dbReference type="Pfam" id="PF00990">
    <property type="entry name" value="GGDEF"/>
    <property type="match status" value="1"/>
</dbReference>
<name>A0A418X1R3_9BURK</name>